<reference evidence="1 2" key="1">
    <citation type="submission" date="2018-06" db="EMBL/GenBank/DDBJ databases">
        <authorList>
            <consortium name="Pathogen Informatics"/>
            <person name="Doyle S."/>
        </authorList>
    </citation>
    <scope>NUCLEOTIDE SEQUENCE [LARGE SCALE GENOMIC DNA]</scope>
    <source>
        <strain evidence="1 2">NCTC8009</strain>
    </source>
</reference>
<dbReference type="Pfam" id="PF03864">
    <property type="entry name" value="Phage_cap_E"/>
    <property type="match status" value="1"/>
</dbReference>
<dbReference type="InterPro" id="IPR005564">
    <property type="entry name" value="Major_capsid_GpE"/>
</dbReference>
<dbReference type="EMBL" id="UARW01000010">
    <property type="protein sequence ID" value="SQD04993.1"/>
    <property type="molecule type" value="Genomic_DNA"/>
</dbReference>
<evidence type="ECO:0000313" key="2">
    <source>
        <dbReference type="Proteomes" id="UP000250991"/>
    </source>
</evidence>
<evidence type="ECO:0000313" key="1">
    <source>
        <dbReference type="EMBL" id="SQD04993.1"/>
    </source>
</evidence>
<protein>
    <submittedName>
        <fullName evidence="1">Phage major head protein</fullName>
    </submittedName>
</protein>
<dbReference type="AlphaFoldDB" id="A0A2X3KAB0"/>
<sequence>MPLSSVEEMQAVNAVLYGKYTMEGDQFDTVEVDFGRSEGNNIEQADGKKWV</sequence>
<dbReference type="Gene3D" id="3.15.30.10">
    <property type="entry name" value="putative capsid protein of prophage domain like"/>
    <property type="match status" value="1"/>
</dbReference>
<proteinExistence type="predicted"/>
<gene>
    <name evidence="1" type="ORF">NCTC8009_05539</name>
</gene>
<dbReference type="Proteomes" id="UP000250991">
    <property type="component" value="Unassembled WGS sequence"/>
</dbReference>
<accession>A0A2X3KAB0</accession>
<organism evidence="1 2">
    <name type="scientific">Escherichia coli</name>
    <dbReference type="NCBI Taxonomy" id="562"/>
    <lineage>
        <taxon>Bacteria</taxon>
        <taxon>Pseudomonadati</taxon>
        <taxon>Pseudomonadota</taxon>
        <taxon>Gammaproteobacteria</taxon>
        <taxon>Enterobacterales</taxon>
        <taxon>Enterobacteriaceae</taxon>
        <taxon>Escherichia</taxon>
    </lineage>
</organism>
<name>A0A2X3KAB0_ECOLX</name>